<dbReference type="OrthoDB" id="851020at2"/>
<sequence length="234" mass="25514">MKGLYLKLSLIILLVGILACSSDDSSNEPGLSVNFKTVTSSFSTNSQSALFNRQATSGSFIFNEGFITLTAMEFEAESENDIESVEFELEGTIVIDFATGIPSPDIRNITIPAGTYEEVSVELEILDENDDPSVVLIGTYSSPEGNVLPVRFEFNSGETFEVEREGTIVFTENQSAIAQITFDPSIWFAEVTDDMMADANQLDGVIVISETQNSEIFDIVADGLDLATELEIEN</sequence>
<proteinExistence type="predicted"/>
<dbReference type="RefSeq" id="WP_143409894.1">
    <property type="nucleotide sequence ID" value="NZ_VHSF01000001.1"/>
</dbReference>
<organism evidence="2 3">
    <name type="scientific">Christiangramia sabulilitoris</name>
    <dbReference type="NCBI Taxonomy" id="2583991"/>
    <lineage>
        <taxon>Bacteria</taxon>
        <taxon>Pseudomonadati</taxon>
        <taxon>Bacteroidota</taxon>
        <taxon>Flavobacteriia</taxon>
        <taxon>Flavobacteriales</taxon>
        <taxon>Flavobacteriaceae</taxon>
        <taxon>Christiangramia</taxon>
    </lineage>
</organism>
<dbReference type="Proteomes" id="UP000315131">
    <property type="component" value="Unassembled WGS sequence"/>
</dbReference>
<dbReference type="PROSITE" id="PS51257">
    <property type="entry name" value="PROKAR_LIPOPROTEIN"/>
    <property type="match status" value="1"/>
</dbReference>
<reference evidence="2 3" key="1">
    <citation type="submission" date="2019-06" db="EMBL/GenBank/DDBJ databases">
        <title>Gramella sabulilitoris sp. nov., isolated from a marine sand.</title>
        <authorList>
            <person name="Yoon J.-H."/>
        </authorList>
    </citation>
    <scope>NUCLEOTIDE SEQUENCE [LARGE SCALE GENOMIC DNA]</scope>
    <source>
        <strain evidence="2 3">HSMS-1</strain>
    </source>
</reference>
<dbReference type="AlphaFoldDB" id="A0A550I806"/>
<evidence type="ECO:0008006" key="4">
    <source>
        <dbReference type="Google" id="ProtNLM"/>
    </source>
</evidence>
<name>A0A550I806_9FLAO</name>
<dbReference type="EMBL" id="VHSF01000001">
    <property type="protein sequence ID" value="TRO67114.1"/>
    <property type="molecule type" value="Genomic_DNA"/>
</dbReference>
<gene>
    <name evidence="2" type="ORF">FGM01_04305</name>
</gene>
<evidence type="ECO:0000256" key="1">
    <source>
        <dbReference type="SAM" id="SignalP"/>
    </source>
</evidence>
<feature type="chain" id="PRO_5022201415" description="DUF4382 domain-containing protein" evidence="1">
    <location>
        <begin position="22"/>
        <end position="234"/>
    </location>
</feature>
<feature type="signal peptide" evidence="1">
    <location>
        <begin position="1"/>
        <end position="21"/>
    </location>
</feature>
<keyword evidence="1" id="KW-0732">Signal</keyword>
<evidence type="ECO:0000313" key="3">
    <source>
        <dbReference type="Proteomes" id="UP000315131"/>
    </source>
</evidence>
<evidence type="ECO:0000313" key="2">
    <source>
        <dbReference type="EMBL" id="TRO67114.1"/>
    </source>
</evidence>
<protein>
    <recommendedName>
        <fullName evidence="4">DUF4382 domain-containing protein</fullName>
    </recommendedName>
</protein>
<accession>A0A550I806</accession>
<keyword evidence="3" id="KW-1185">Reference proteome</keyword>
<comment type="caution">
    <text evidence="2">The sequence shown here is derived from an EMBL/GenBank/DDBJ whole genome shotgun (WGS) entry which is preliminary data.</text>
</comment>